<dbReference type="GO" id="GO:0015562">
    <property type="term" value="F:efflux transmembrane transporter activity"/>
    <property type="evidence" value="ECO:0007669"/>
    <property type="project" value="InterPro"/>
</dbReference>
<accession>W9HAM7</accession>
<evidence type="ECO:0000256" key="1">
    <source>
        <dbReference type="ARBA" id="ARBA00004442"/>
    </source>
</evidence>
<dbReference type="Gene3D" id="1.20.1600.10">
    <property type="entry name" value="Outer membrane efflux proteins (OEP)"/>
    <property type="match status" value="1"/>
</dbReference>
<evidence type="ECO:0000256" key="2">
    <source>
        <dbReference type="ARBA" id="ARBA00007613"/>
    </source>
</evidence>
<evidence type="ECO:0000256" key="5">
    <source>
        <dbReference type="ARBA" id="ARBA00022692"/>
    </source>
</evidence>
<comment type="similarity">
    <text evidence="2">Belongs to the outer membrane factor (OMF) (TC 1.B.17) family.</text>
</comment>
<protein>
    <recommendedName>
        <fullName evidence="11">Outer membrane efflux protein</fullName>
    </recommendedName>
</protein>
<feature type="region of interest" description="Disordered" evidence="8">
    <location>
        <begin position="450"/>
        <end position="482"/>
    </location>
</feature>
<evidence type="ECO:0000256" key="3">
    <source>
        <dbReference type="ARBA" id="ARBA00022448"/>
    </source>
</evidence>
<dbReference type="STRING" id="1385369.N825_33825"/>
<comment type="caution">
    <text evidence="9">The sequence shown here is derived from an EMBL/GenBank/DDBJ whole genome shotgun (WGS) entry which is preliminary data.</text>
</comment>
<evidence type="ECO:0000313" key="10">
    <source>
        <dbReference type="Proteomes" id="UP000019486"/>
    </source>
</evidence>
<keyword evidence="6" id="KW-0472">Membrane</keyword>
<proteinExistence type="inferred from homology"/>
<keyword evidence="3" id="KW-0813">Transport</keyword>
<evidence type="ECO:0008006" key="11">
    <source>
        <dbReference type="Google" id="ProtNLM"/>
    </source>
</evidence>
<keyword evidence="7" id="KW-0998">Cell outer membrane</keyword>
<dbReference type="InterPro" id="IPR051906">
    <property type="entry name" value="TolC-like"/>
</dbReference>
<reference evidence="9 10" key="1">
    <citation type="submission" date="2013-08" db="EMBL/GenBank/DDBJ databases">
        <title>The genome sequence of Skermanella stibiiresistens.</title>
        <authorList>
            <person name="Zhu W."/>
            <person name="Wang G."/>
        </authorList>
    </citation>
    <scope>NUCLEOTIDE SEQUENCE [LARGE SCALE GENOMIC DNA]</scope>
    <source>
        <strain evidence="9 10">SB22</strain>
    </source>
</reference>
<keyword evidence="4" id="KW-1134">Transmembrane beta strand</keyword>
<evidence type="ECO:0000256" key="6">
    <source>
        <dbReference type="ARBA" id="ARBA00023136"/>
    </source>
</evidence>
<sequence length="482" mass="51914">MIGSQAAISGGRPIAGPHSMRSLLPLLAVLSLLAPTPPRAATLDGEGVVGLIDKATESHDRLRAAAAAADGARNALRISQGGWYPTLSFSVNGGREMTNKPPPQSDTDMGANQISVRAGQLLYDFDATNSDIKRARLGVVRSEVAVSRTRQDLLVEGLTAYANLARAHRLLVYARQSEDNIRRQTGLEEVRLNEGFGFTTDVLQAKSQLAGAQARRVATQEAMRNALNRFQAFFGHVAFKLDTLRVLAPPKVPVPATLDEALSLARRHNPLLQELALATAAAQQGVASVRGRTLYPRLDAVLEQNLKNDVAGQPGRQNETLFKIQLTFSLNSGLTAVNTIRLAESELRVADANWADQERQVMESVRNSWDRLESARMQAELLRDQEGLAAGFLEVARSERELGTRSLIDLLAGETTLINARSDALAAETELVLASYRLLAVTGSLTSDMIRTRHTGDPATPGQRGSGGPGLAPPRKPEVPSP</sequence>
<name>W9HAM7_9PROT</name>
<dbReference type="GO" id="GO:0009279">
    <property type="term" value="C:cell outer membrane"/>
    <property type="evidence" value="ECO:0007669"/>
    <property type="project" value="UniProtKB-SubCell"/>
</dbReference>
<dbReference type="PANTHER" id="PTHR30026:SF22">
    <property type="entry name" value="OUTER MEMBRANE EFFLUX PROTEIN"/>
    <property type="match status" value="1"/>
</dbReference>
<dbReference type="InterPro" id="IPR003423">
    <property type="entry name" value="OMP_efflux"/>
</dbReference>
<evidence type="ECO:0000256" key="4">
    <source>
        <dbReference type="ARBA" id="ARBA00022452"/>
    </source>
</evidence>
<dbReference type="PANTHER" id="PTHR30026">
    <property type="entry name" value="OUTER MEMBRANE PROTEIN TOLC"/>
    <property type="match status" value="1"/>
</dbReference>
<dbReference type="GO" id="GO:1990281">
    <property type="term" value="C:efflux pump complex"/>
    <property type="evidence" value="ECO:0007669"/>
    <property type="project" value="TreeGrafter"/>
</dbReference>
<dbReference type="PATRIC" id="fig|1385369.3.peg.2208"/>
<gene>
    <name evidence="9" type="ORF">N825_33825</name>
</gene>
<dbReference type="EMBL" id="AVFL01000006">
    <property type="protein sequence ID" value="EWY40913.1"/>
    <property type="molecule type" value="Genomic_DNA"/>
</dbReference>
<dbReference type="SUPFAM" id="SSF56954">
    <property type="entry name" value="Outer membrane efflux proteins (OEP)"/>
    <property type="match status" value="1"/>
</dbReference>
<organism evidence="9 10">
    <name type="scientific">Skermanella stibiiresistens SB22</name>
    <dbReference type="NCBI Taxonomy" id="1385369"/>
    <lineage>
        <taxon>Bacteria</taxon>
        <taxon>Pseudomonadati</taxon>
        <taxon>Pseudomonadota</taxon>
        <taxon>Alphaproteobacteria</taxon>
        <taxon>Rhodospirillales</taxon>
        <taxon>Azospirillaceae</taxon>
        <taxon>Skermanella</taxon>
    </lineage>
</organism>
<dbReference type="GO" id="GO:0015288">
    <property type="term" value="F:porin activity"/>
    <property type="evidence" value="ECO:0007669"/>
    <property type="project" value="TreeGrafter"/>
</dbReference>
<evidence type="ECO:0000256" key="7">
    <source>
        <dbReference type="ARBA" id="ARBA00023237"/>
    </source>
</evidence>
<dbReference type="AlphaFoldDB" id="W9HAM7"/>
<keyword evidence="10" id="KW-1185">Reference proteome</keyword>
<dbReference type="Proteomes" id="UP000019486">
    <property type="component" value="Unassembled WGS sequence"/>
</dbReference>
<evidence type="ECO:0000256" key="8">
    <source>
        <dbReference type="SAM" id="MobiDB-lite"/>
    </source>
</evidence>
<evidence type="ECO:0000313" key="9">
    <source>
        <dbReference type="EMBL" id="EWY40913.1"/>
    </source>
</evidence>
<keyword evidence="5" id="KW-0812">Transmembrane</keyword>
<comment type="subcellular location">
    <subcellularLocation>
        <location evidence="1">Cell outer membrane</location>
    </subcellularLocation>
</comment>
<dbReference type="Pfam" id="PF02321">
    <property type="entry name" value="OEP"/>
    <property type="match status" value="2"/>
</dbReference>